<dbReference type="Proteomes" id="UP001549749">
    <property type="component" value="Unassembled WGS sequence"/>
</dbReference>
<name>A0ABV2T8V3_9BACT</name>
<evidence type="ECO:0000313" key="1">
    <source>
        <dbReference type="EMBL" id="MET6999416.1"/>
    </source>
</evidence>
<gene>
    <name evidence="1" type="ORF">ABR189_18655</name>
</gene>
<protein>
    <submittedName>
        <fullName evidence="1">Uncharacterized protein</fullName>
    </submittedName>
</protein>
<reference evidence="1 2" key="1">
    <citation type="submission" date="2024-06" db="EMBL/GenBank/DDBJ databases">
        <title>Chitinophaga defluvii sp. nov., isolated from municipal sewage.</title>
        <authorList>
            <person name="Zhang L."/>
        </authorList>
    </citation>
    <scope>NUCLEOTIDE SEQUENCE [LARGE SCALE GENOMIC DNA]</scope>
    <source>
        <strain evidence="1 2">H8</strain>
    </source>
</reference>
<organism evidence="1 2">
    <name type="scientific">Chitinophaga defluvii</name>
    <dbReference type="NCBI Taxonomy" id="3163343"/>
    <lineage>
        <taxon>Bacteria</taxon>
        <taxon>Pseudomonadati</taxon>
        <taxon>Bacteroidota</taxon>
        <taxon>Chitinophagia</taxon>
        <taxon>Chitinophagales</taxon>
        <taxon>Chitinophagaceae</taxon>
        <taxon>Chitinophaga</taxon>
    </lineage>
</organism>
<comment type="caution">
    <text evidence="1">The sequence shown here is derived from an EMBL/GenBank/DDBJ whole genome shotgun (WGS) entry which is preliminary data.</text>
</comment>
<dbReference type="RefSeq" id="WP_354661980.1">
    <property type="nucleotide sequence ID" value="NZ_JBEXAC010000002.1"/>
</dbReference>
<proteinExistence type="predicted"/>
<evidence type="ECO:0000313" key="2">
    <source>
        <dbReference type="Proteomes" id="UP001549749"/>
    </source>
</evidence>
<sequence>MERRLPTIEIEGSIFFVDVRMGGLRNSEGPFNVLEFKDMERHYDVILEPQPEDFPRHGYHAMRFFYNSVKKEIVSAPVEGNGLPPNVVYLEILNEHFLDPVGVELMKGHAIEQIPQTLLGDKLHFSREIPTVEVLGQQFFVDCAKMSLYQVTDFSNKVSFDFVEVLPIDEMLAIHVDKNGRVRNVPGMDCDNEDRLVVLKQMQLLDPIGYRRNMGEPVLFFKHIDRIPQRQRIVSDQDKTNGMKI</sequence>
<dbReference type="EMBL" id="JBEXAC010000002">
    <property type="protein sequence ID" value="MET6999416.1"/>
    <property type="molecule type" value="Genomic_DNA"/>
</dbReference>
<keyword evidence="2" id="KW-1185">Reference proteome</keyword>
<accession>A0ABV2T8V3</accession>